<evidence type="ECO:0000259" key="8">
    <source>
        <dbReference type="Pfam" id="PF07669"/>
    </source>
</evidence>
<dbReference type="EMBL" id="BAFN01000001">
    <property type="protein sequence ID" value="GAN34617.1"/>
    <property type="molecule type" value="Genomic_DNA"/>
</dbReference>
<dbReference type="Gene3D" id="3.40.50.150">
    <property type="entry name" value="Vaccinia Virus protein VP39"/>
    <property type="match status" value="1"/>
</dbReference>
<name>A0ABQ0K1J0_9BACT</name>
<gene>
    <name evidence="9" type="ORF">BROSI_A3155</name>
</gene>
<sequence length="506" mass="57180">MTVELTSILDSVRNSVNGSSCRLERSRIGQFLTPARIARFMASLFEREREHVRILDAGAGLGALFAACVETMVSRNYRPLSIHVVAYENDQKILPYLKETMEWCKSTCQRAGIPFQGEIRVEDFIAAAIAQAEGRLFAVHRERFTHVILNPPYKKIIGESATRQLLDAAGFGVSNLYAAFVWLSAKLLEPGGELVAITPRSFCNGPYFRRFRINLLNMMSLHRIHVFGSRNKAFRDDDVLQENVIYHMIRGGRKPERLIVSSSEGADFDKSRSRSVPYDHVILPGDRDAFIHLVLNDTDDRLMEKMEAFTTSLVILGVDVSTGRVVDFRAQEYLRYLPKEGTSPLIYPCHFVSGFVSWPDESGKKPNAIAVSPQTMDLLLPAGYYVLTKRFSTKEEPRRVVAAIYDPNRVEAALIGFENHLNYFHAKGKGLSANLARGLALYLNSSLFDQYFRLFSGHTQVNATDLRKMRYPSHEQLLRLGAHIKHQMPDQAMVDEILEKECGING</sequence>
<dbReference type="SUPFAM" id="SSF53335">
    <property type="entry name" value="S-adenosyl-L-methionine-dependent methyltransferases"/>
    <property type="match status" value="1"/>
</dbReference>
<dbReference type="Proteomes" id="UP000032309">
    <property type="component" value="Unassembled WGS sequence"/>
</dbReference>
<evidence type="ECO:0000256" key="6">
    <source>
        <dbReference type="ARBA" id="ARBA00023125"/>
    </source>
</evidence>
<feature type="domain" description="Type II methyltransferase M.TaqI-like" evidence="8">
    <location>
        <begin position="139"/>
        <end position="234"/>
    </location>
</feature>
<keyword evidence="10" id="KW-1185">Reference proteome</keyword>
<evidence type="ECO:0000256" key="7">
    <source>
        <dbReference type="ARBA" id="ARBA00047942"/>
    </source>
</evidence>
<dbReference type="InterPro" id="IPR029063">
    <property type="entry name" value="SAM-dependent_MTases_sf"/>
</dbReference>
<keyword evidence="6" id="KW-0238">DNA-binding</keyword>
<dbReference type="PRINTS" id="PR00507">
    <property type="entry name" value="N12N6MTFRASE"/>
</dbReference>
<keyword evidence="2" id="KW-0489">Methyltransferase</keyword>
<evidence type="ECO:0000256" key="4">
    <source>
        <dbReference type="ARBA" id="ARBA00022691"/>
    </source>
</evidence>
<dbReference type="InterPro" id="IPR050953">
    <property type="entry name" value="N4_N6_ade-DNA_methylase"/>
</dbReference>
<evidence type="ECO:0000313" key="9">
    <source>
        <dbReference type="EMBL" id="GAN34617.1"/>
    </source>
</evidence>
<dbReference type="PANTHER" id="PTHR33841">
    <property type="entry name" value="DNA METHYLTRANSFERASE YEEA-RELATED"/>
    <property type="match status" value="1"/>
</dbReference>
<dbReference type="PANTHER" id="PTHR33841:SF6">
    <property type="entry name" value="TYPE II METHYLTRANSFERASE M.HINDII"/>
    <property type="match status" value="1"/>
</dbReference>
<evidence type="ECO:0000256" key="5">
    <source>
        <dbReference type="ARBA" id="ARBA00022747"/>
    </source>
</evidence>
<comment type="catalytic activity">
    <reaction evidence="7">
        <text>a 2'-deoxyadenosine in DNA + S-adenosyl-L-methionine = an N(6)-methyl-2'-deoxyadenosine in DNA + S-adenosyl-L-homocysteine + H(+)</text>
        <dbReference type="Rhea" id="RHEA:15197"/>
        <dbReference type="Rhea" id="RHEA-COMP:12418"/>
        <dbReference type="Rhea" id="RHEA-COMP:12419"/>
        <dbReference type="ChEBI" id="CHEBI:15378"/>
        <dbReference type="ChEBI" id="CHEBI:57856"/>
        <dbReference type="ChEBI" id="CHEBI:59789"/>
        <dbReference type="ChEBI" id="CHEBI:90615"/>
        <dbReference type="ChEBI" id="CHEBI:90616"/>
        <dbReference type="EC" id="2.1.1.72"/>
    </reaction>
</comment>
<keyword evidence="4" id="KW-0949">S-adenosyl-L-methionine</keyword>
<keyword evidence="3" id="KW-0808">Transferase</keyword>
<accession>A0ABQ0K1J0</accession>
<dbReference type="Pfam" id="PF07669">
    <property type="entry name" value="Eco57I"/>
    <property type="match status" value="1"/>
</dbReference>
<dbReference type="InterPro" id="IPR011639">
    <property type="entry name" value="MethylTrfase_TaqI-like_dom"/>
</dbReference>
<comment type="caution">
    <text evidence="9">The sequence shown here is derived from an EMBL/GenBank/DDBJ whole genome shotgun (WGS) entry which is preliminary data.</text>
</comment>
<evidence type="ECO:0000256" key="3">
    <source>
        <dbReference type="ARBA" id="ARBA00022679"/>
    </source>
</evidence>
<protein>
    <recommendedName>
        <fullName evidence="1">site-specific DNA-methyltransferase (adenine-specific)</fullName>
        <ecNumber evidence="1">2.1.1.72</ecNumber>
    </recommendedName>
</protein>
<organism evidence="9 10">
    <name type="scientific">Candidatus Brocadia sinica JPN1</name>
    <dbReference type="NCBI Taxonomy" id="1197129"/>
    <lineage>
        <taxon>Bacteria</taxon>
        <taxon>Pseudomonadati</taxon>
        <taxon>Planctomycetota</taxon>
        <taxon>Candidatus Brocadiia</taxon>
        <taxon>Candidatus Brocadiales</taxon>
        <taxon>Candidatus Brocadiaceae</taxon>
        <taxon>Candidatus Brocadia</taxon>
    </lineage>
</organism>
<keyword evidence="5" id="KW-0680">Restriction system</keyword>
<reference evidence="10" key="1">
    <citation type="journal article" date="2015" name="Genome Announc.">
        <title>Draft Genome Sequence of an Anaerobic Ammonium-Oxidizing Bacterium, "Candidatus Brocadia sinica".</title>
        <authorList>
            <person name="Oshiki M."/>
            <person name="Shinyako-Hata K."/>
            <person name="Satoh H."/>
            <person name="Okabe S."/>
        </authorList>
    </citation>
    <scope>NUCLEOTIDE SEQUENCE [LARGE SCALE GENOMIC DNA]</scope>
    <source>
        <strain evidence="10">JPN1</strain>
    </source>
</reference>
<evidence type="ECO:0000256" key="1">
    <source>
        <dbReference type="ARBA" id="ARBA00011900"/>
    </source>
</evidence>
<dbReference type="EC" id="2.1.1.72" evidence="1"/>
<evidence type="ECO:0000313" key="10">
    <source>
        <dbReference type="Proteomes" id="UP000032309"/>
    </source>
</evidence>
<dbReference type="RefSeq" id="WP_082059230.1">
    <property type="nucleotide sequence ID" value="NZ_BAFN01000001.1"/>
</dbReference>
<proteinExistence type="predicted"/>
<evidence type="ECO:0000256" key="2">
    <source>
        <dbReference type="ARBA" id="ARBA00022603"/>
    </source>
</evidence>